<feature type="domain" description="Serine aminopeptidase S33" evidence="1">
    <location>
        <begin position="43"/>
        <end position="295"/>
    </location>
</feature>
<dbReference type="EMBL" id="LKBA01000023">
    <property type="protein sequence ID" value="KPN61878.1"/>
    <property type="molecule type" value="Genomic_DNA"/>
</dbReference>
<dbReference type="AlphaFoldDB" id="A0A0P7KIV9"/>
<keyword evidence="2" id="KW-0378">Hydrolase</keyword>
<evidence type="ECO:0000259" key="1">
    <source>
        <dbReference type="Pfam" id="PF12146"/>
    </source>
</evidence>
<dbReference type="InterPro" id="IPR022742">
    <property type="entry name" value="Hydrolase_4"/>
</dbReference>
<dbReference type="InterPro" id="IPR051044">
    <property type="entry name" value="MAG_DAG_Lipase"/>
</dbReference>
<dbReference type="Proteomes" id="UP000050471">
    <property type="component" value="Unassembled WGS sequence"/>
</dbReference>
<dbReference type="SUPFAM" id="SSF53474">
    <property type="entry name" value="alpha/beta-Hydrolases"/>
    <property type="match status" value="1"/>
</dbReference>
<proteinExistence type="predicted"/>
<comment type="caution">
    <text evidence="2">The sequence shown here is derived from an EMBL/GenBank/DDBJ whole genome shotgun (WGS) entry which is preliminary data.</text>
</comment>
<dbReference type="Pfam" id="PF12146">
    <property type="entry name" value="Hydrolase_4"/>
    <property type="match status" value="1"/>
</dbReference>
<keyword evidence="3" id="KW-1185">Reference proteome</keyword>
<protein>
    <submittedName>
        <fullName evidence="2">Hydrolase</fullName>
    </submittedName>
</protein>
<dbReference type="GO" id="GO:0016787">
    <property type="term" value="F:hydrolase activity"/>
    <property type="evidence" value="ECO:0007669"/>
    <property type="project" value="UniProtKB-KW"/>
</dbReference>
<dbReference type="RefSeq" id="WP_055192528.1">
    <property type="nucleotide sequence ID" value="NZ_FPBS01000011.1"/>
</dbReference>
<dbReference type="PANTHER" id="PTHR11614">
    <property type="entry name" value="PHOSPHOLIPASE-RELATED"/>
    <property type="match status" value="1"/>
</dbReference>
<name>A0A0P7KIV9_9RHOB</name>
<gene>
    <name evidence="2" type="ORF">AKJ29_04475</name>
</gene>
<reference evidence="2 3" key="1">
    <citation type="submission" date="2015-09" db="EMBL/GenBank/DDBJ databases">
        <title>Draft genome sequence of Aliiroseovarius crassostreae CV919-312TSm, the causative agent of Roseovarius Oyster Disease (formerly Juvenile Oyster Disease).</title>
        <authorList>
            <person name="Kessner L."/>
            <person name="Spinard E."/>
            <person name="Nelson D."/>
        </authorList>
    </citation>
    <scope>NUCLEOTIDE SEQUENCE [LARGE SCALE GENOMIC DNA]</scope>
    <source>
        <strain evidence="2 3">CV919-312</strain>
    </source>
</reference>
<dbReference type="STRING" id="154981.AKJ29_04475"/>
<dbReference type="InterPro" id="IPR029058">
    <property type="entry name" value="AB_hydrolase_fold"/>
</dbReference>
<evidence type="ECO:0000313" key="3">
    <source>
        <dbReference type="Proteomes" id="UP000050471"/>
    </source>
</evidence>
<organism evidence="2 3">
    <name type="scientific">Aliiroseovarius crassostreae</name>
    <dbReference type="NCBI Taxonomy" id="154981"/>
    <lineage>
        <taxon>Bacteria</taxon>
        <taxon>Pseudomonadati</taxon>
        <taxon>Pseudomonadota</taxon>
        <taxon>Alphaproteobacteria</taxon>
        <taxon>Rhodobacterales</taxon>
        <taxon>Paracoccaceae</taxon>
        <taxon>Aliiroseovarius</taxon>
    </lineage>
</organism>
<evidence type="ECO:0000313" key="2">
    <source>
        <dbReference type="EMBL" id="KPN61878.1"/>
    </source>
</evidence>
<dbReference type="OrthoDB" id="9788260at2"/>
<accession>A0A0P7KIV9</accession>
<sequence length="320" mass="35437">MLNAPLFHDIAQGPDGGQAYWLTATDAVRLRAGHWPAASSSNLRGSILLFPGRTEYIEKYGIIAKELSAQGYHTLTVDWRGQGLADRPEHDRALGHVGDFAEYQLDVQAFVDLARQLDLPRPWYLIGHSMGGCIGLRALLNNLPVEGAIFSAPMWGISMAPVLRPVAWSLSWALHMSPFKHILTPGTQRETYLSLAPFADNLLTTDPEMYRYMKAQAEAHPELTLGGPTAGWLYAALSETRALMLTPPPKVRTVTFLGSCERIVQASPIHEHMQRWQDGKLVMIEGAEHEVLMESAEIRQRVYDSLSCLSSQQPSVAEPA</sequence>
<dbReference type="Gene3D" id="3.40.50.1820">
    <property type="entry name" value="alpha/beta hydrolase"/>
    <property type="match status" value="1"/>
</dbReference>